<keyword evidence="2" id="KW-1185">Reference proteome</keyword>
<dbReference type="Proteomes" id="UP000593892">
    <property type="component" value="Chromosome"/>
</dbReference>
<dbReference type="RefSeq" id="WP_194450808.1">
    <property type="nucleotide sequence ID" value="NZ_CP063849.1"/>
</dbReference>
<dbReference type="AlphaFoldDB" id="A0A7S7NSQ7"/>
<evidence type="ECO:0000313" key="2">
    <source>
        <dbReference type="Proteomes" id="UP000593892"/>
    </source>
</evidence>
<accession>A0A7S7NSQ7</accession>
<reference evidence="1 2" key="1">
    <citation type="submission" date="2020-10" db="EMBL/GenBank/DDBJ databases">
        <title>Complete genome sequence of Paludibaculum fermentans P105T, a facultatively anaerobic acidobacterium capable of dissimilatory Fe(III) reduction.</title>
        <authorList>
            <person name="Dedysh S.N."/>
            <person name="Beletsky A.V."/>
            <person name="Kulichevskaya I.S."/>
            <person name="Mardanov A.V."/>
            <person name="Ravin N.V."/>
        </authorList>
    </citation>
    <scope>NUCLEOTIDE SEQUENCE [LARGE SCALE GENOMIC DNA]</scope>
    <source>
        <strain evidence="1 2">P105</strain>
    </source>
</reference>
<name>A0A7S7NSQ7_PALFE</name>
<organism evidence="1 2">
    <name type="scientific">Paludibaculum fermentans</name>
    <dbReference type="NCBI Taxonomy" id="1473598"/>
    <lineage>
        <taxon>Bacteria</taxon>
        <taxon>Pseudomonadati</taxon>
        <taxon>Acidobacteriota</taxon>
        <taxon>Terriglobia</taxon>
        <taxon>Bryobacterales</taxon>
        <taxon>Bryobacteraceae</taxon>
        <taxon>Paludibaculum</taxon>
    </lineage>
</organism>
<dbReference type="KEGG" id="pfer:IRI77_04085"/>
<proteinExistence type="predicted"/>
<dbReference type="EMBL" id="CP063849">
    <property type="protein sequence ID" value="QOY89146.1"/>
    <property type="molecule type" value="Genomic_DNA"/>
</dbReference>
<sequence>MTPDILIQLEKLAAAGIEIIPTPQTPSHFVFSRDGCVVLVERRGEGFGSIGSPGLLSEKGGFAALVDRAGQAWFVAKGEERPAQPGEAEAARRLFTDLKSALR</sequence>
<gene>
    <name evidence="1" type="ORF">IRI77_04085</name>
</gene>
<evidence type="ECO:0000313" key="1">
    <source>
        <dbReference type="EMBL" id="QOY89146.1"/>
    </source>
</evidence>
<protein>
    <submittedName>
        <fullName evidence="1">Uncharacterized protein</fullName>
    </submittedName>
</protein>